<feature type="transmembrane region" description="Helical" evidence="1">
    <location>
        <begin position="6"/>
        <end position="24"/>
    </location>
</feature>
<feature type="transmembrane region" description="Helical" evidence="1">
    <location>
        <begin position="40"/>
        <end position="60"/>
    </location>
</feature>
<protein>
    <submittedName>
        <fullName evidence="2">Uncharacterized protein</fullName>
    </submittedName>
</protein>
<name>A0AAE9YLI2_9GAMM</name>
<evidence type="ECO:0000313" key="3">
    <source>
        <dbReference type="Proteomes" id="UP000032568"/>
    </source>
</evidence>
<proteinExistence type="predicted"/>
<sequence>MDFILLVLRVFFLTIFATGIVIVFRPNDFFQFLEKHTADPLLHLVAVFFRLILGVLLLFVAEKTKFPLVIAFVGALAITAAIILLIIGRRKFSRLMLWFLSRAKKWHPFGGLLAMAFAAFLFYALS</sequence>
<keyword evidence="3" id="KW-1185">Reference proteome</keyword>
<evidence type="ECO:0000313" key="2">
    <source>
        <dbReference type="EMBL" id="WDD96584.1"/>
    </source>
</evidence>
<dbReference type="EMBL" id="CP059735">
    <property type="protein sequence ID" value="WDD96584.1"/>
    <property type="molecule type" value="Genomic_DNA"/>
</dbReference>
<dbReference type="KEGG" id="tact:SG35_014450"/>
<accession>A0AAE9YLI2</accession>
<keyword evidence="1" id="KW-1133">Transmembrane helix</keyword>
<dbReference type="RefSeq" id="WP_152646724.1">
    <property type="nucleotide sequence ID" value="NZ_CP059735.1"/>
</dbReference>
<dbReference type="Proteomes" id="UP000032568">
    <property type="component" value="Chromosome"/>
</dbReference>
<gene>
    <name evidence="2" type="ORF">SG35_014450</name>
</gene>
<keyword evidence="1" id="KW-0472">Membrane</keyword>
<dbReference type="AlphaFoldDB" id="A0AAE9YLI2"/>
<reference evidence="2 3" key="2">
    <citation type="journal article" date="2022" name="Mar. Drugs">
        <title>Bioassay-Guided Fractionation Leads to the Detection of Cholic Acid Generated by the Rare Thalassomonas sp.</title>
        <authorList>
            <person name="Pheiffer F."/>
            <person name="Schneider Y.K."/>
            <person name="Hansen E.H."/>
            <person name="Andersen J.H."/>
            <person name="Isaksson J."/>
            <person name="Busche T."/>
            <person name="R C."/>
            <person name="Kalinowski J."/>
            <person name="Zyl L.V."/>
            <person name="Trindade M."/>
        </authorList>
    </citation>
    <scope>NUCLEOTIDE SEQUENCE [LARGE SCALE GENOMIC DNA]</scope>
    <source>
        <strain evidence="2 3">A5K-106</strain>
    </source>
</reference>
<reference evidence="2 3" key="1">
    <citation type="journal article" date="2015" name="Genome Announc.">
        <title>Draft Genome Sequences of Marine Isolates of Thalassomonas viridans and Thalassomonas actiniarum.</title>
        <authorList>
            <person name="Olonade I."/>
            <person name="van Zyl L.J."/>
            <person name="Trindade M."/>
        </authorList>
    </citation>
    <scope>NUCLEOTIDE SEQUENCE [LARGE SCALE GENOMIC DNA]</scope>
    <source>
        <strain evidence="2 3">A5K-106</strain>
    </source>
</reference>
<organism evidence="2 3">
    <name type="scientific">Thalassomonas actiniarum</name>
    <dbReference type="NCBI Taxonomy" id="485447"/>
    <lineage>
        <taxon>Bacteria</taxon>
        <taxon>Pseudomonadati</taxon>
        <taxon>Pseudomonadota</taxon>
        <taxon>Gammaproteobacteria</taxon>
        <taxon>Alteromonadales</taxon>
        <taxon>Colwelliaceae</taxon>
        <taxon>Thalassomonas</taxon>
    </lineage>
</organism>
<feature type="transmembrane region" description="Helical" evidence="1">
    <location>
        <begin position="108"/>
        <end position="125"/>
    </location>
</feature>
<feature type="transmembrane region" description="Helical" evidence="1">
    <location>
        <begin position="66"/>
        <end position="87"/>
    </location>
</feature>
<evidence type="ECO:0000256" key="1">
    <source>
        <dbReference type="SAM" id="Phobius"/>
    </source>
</evidence>
<keyword evidence="1" id="KW-0812">Transmembrane</keyword>